<keyword evidence="3" id="KW-1185">Reference proteome</keyword>
<proteinExistence type="predicted"/>
<organism evidence="2 3">
    <name type="scientific">Paractinoplanes lichenicola</name>
    <dbReference type="NCBI Taxonomy" id="2802976"/>
    <lineage>
        <taxon>Bacteria</taxon>
        <taxon>Bacillati</taxon>
        <taxon>Actinomycetota</taxon>
        <taxon>Actinomycetes</taxon>
        <taxon>Micromonosporales</taxon>
        <taxon>Micromonosporaceae</taxon>
        <taxon>Paractinoplanes</taxon>
    </lineage>
</organism>
<reference evidence="2 3" key="1">
    <citation type="submission" date="2021-01" db="EMBL/GenBank/DDBJ databases">
        <title>Actinoplanes sp. nov. LDG1-01 isolated from lichen.</title>
        <authorList>
            <person name="Saeng-In P."/>
            <person name="Phongsopitanun W."/>
            <person name="Kanchanasin P."/>
            <person name="Yuki M."/>
            <person name="Kudo T."/>
            <person name="Ohkuma M."/>
            <person name="Tanasupawat S."/>
        </authorList>
    </citation>
    <scope>NUCLEOTIDE SEQUENCE [LARGE SCALE GENOMIC DNA]</scope>
    <source>
        <strain evidence="2 3">LDG1-01</strain>
    </source>
</reference>
<accession>A0ABS1VHY3</accession>
<name>A0ABS1VHY3_9ACTN</name>
<dbReference type="InterPro" id="IPR011437">
    <property type="entry name" value="DUF1540"/>
</dbReference>
<feature type="domain" description="DUF1540" evidence="1">
    <location>
        <begin position="61"/>
        <end position="93"/>
    </location>
</feature>
<evidence type="ECO:0000313" key="3">
    <source>
        <dbReference type="Proteomes" id="UP000598996"/>
    </source>
</evidence>
<protein>
    <submittedName>
        <fullName evidence="2">DUF1540 domain-containing protein</fullName>
    </submittedName>
</protein>
<feature type="domain" description="DUF1540" evidence="1">
    <location>
        <begin position="13"/>
        <end position="42"/>
    </location>
</feature>
<dbReference type="RefSeq" id="WP_202990641.1">
    <property type="nucleotide sequence ID" value="NZ_JAENHO010000002.1"/>
</dbReference>
<dbReference type="Pfam" id="PF07561">
    <property type="entry name" value="DUF1540"/>
    <property type="match status" value="2"/>
</dbReference>
<sequence length="96" mass="10005">MTQMLEMPRVQTCTVTSCGYNHDGCTAFAVTIGSAISAECDTYVTGDKGGTGKALAQVGACKRSDCTHNENLECKAPAIVVGESGDKADCMTYEKG</sequence>
<gene>
    <name evidence="2" type="ORF">JKJ07_08345</name>
</gene>
<dbReference type="EMBL" id="JAENHO010000002">
    <property type="protein sequence ID" value="MBL7254318.1"/>
    <property type="molecule type" value="Genomic_DNA"/>
</dbReference>
<comment type="caution">
    <text evidence="2">The sequence shown here is derived from an EMBL/GenBank/DDBJ whole genome shotgun (WGS) entry which is preliminary data.</text>
</comment>
<evidence type="ECO:0000313" key="2">
    <source>
        <dbReference type="EMBL" id="MBL7254318.1"/>
    </source>
</evidence>
<dbReference type="Proteomes" id="UP000598996">
    <property type="component" value="Unassembled WGS sequence"/>
</dbReference>
<evidence type="ECO:0000259" key="1">
    <source>
        <dbReference type="Pfam" id="PF07561"/>
    </source>
</evidence>